<organism evidence="2">
    <name type="scientific">Oryza brachyantha</name>
    <name type="common">malo sina</name>
    <dbReference type="NCBI Taxonomy" id="4533"/>
    <lineage>
        <taxon>Eukaryota</taxon>
        <taxon>Viridiplantae</taxon>
        <taxon>Streptophyta</taxon>
        <taxon>Embryophyta</taxon>
        <taxon>Tracheophyta</taxon>
        <taxon>Spermatophyta</taxon>
        <taxon>Magnoliopsida</taxon>
        <taxon>Liliopsida</taxon>
        <taxon>Poales</taxon>
        <taxon>Poaceae</taxon>
        <taxon>BOP clade</taxon>
        <taxon>Oryzoideae</taxon>
        <taxon>Oryzeae</taxon>
        <taxon>Oryzinae</taxon>
        <taxon>Oryza</taxon>
    </lineage>
</organism>
<reference evidence="2" key="1">
    <citation type="journal article" date="2013" name="Nat. Commun.">
        <title>Whole-genome sequencing of Oryza brachyantha reveals mechanisms underlying Oryza genome evolution.</title>
        <authorList>
            <person name="Chen J."/>
            <person name="Huang Q."/>
            <person name="Gao D."/>
            <person name="Wang J."/>
            <person name="Lang Y."/>
            <person name="Liu T."/>
            <person name="Li B."/>
            <person name="Bai Z."/>
            <person name="Luis Goicoechea J."/>
            <person name="Liang C."/>
            <person name="Chen C."/>
            <person name="Zhang W."/>
            <person name="Sun S."/>
            <person name="Liao Y."/>
            <person name="Zhang X."/>
            <person name="Yang L."/>
            <person name="Song C."/>
            <person name="Wang M."/>
            <person name="Shi J."/>
            <person name="Liu G."/>
            <person name="Liu J."/>
            <person name="Zhou H."/>
            <person name="Zhou W."/>
            <person name="Yu Q."/>
            <person name="An N."/>
            <person name="Chen Y."/>
            <person name="Cai Q."/>
            <person name="Wang B."/>
            <person name="Liu B."/>
            <person name="Min J."/>
            <person name="Huang Y."/>
            <person name="Wu H."/>
            <person name="Li Z."/>
            <person name="Zhang Y."/>
            <person name="Yin Y."/>
            <person name="Song W."/>
            <person name="Jiang J."/>
            <person name="Jackson S.A."/>
            <person name="Wing R.A."/>
            <person name="Wang J."/>
            <person name="Chen M."/>
        </authorList>
    </citation>
    <scope>NUCLEOTIDE SEQUENCE [LARGE SCALE GENOMIC DNA]</scope>
    <source>
        <strain evidence="2">cv. IRGC 101232</strain>
    </source>
</reference>
<dbReference type="HOGENOM" id="CLU_121646_0_0_1"/>
<feature type="region of interest" description="Disordered" evidence="1">
    <location>
        <begin position="175"/>
        <end position="197"/>
    </location>
</feature>
<dbReference type="OMA" id="HKALCAK"/>
<proteinExistence type="predicted"/>
<dbReference type="Gramene" id="OB10G12820.1">
    <property type="protein sequence ID" value="OB10G12820.1"/>
    <property type="gene ID" value="OB10G12820"/>
</dbReference>
<evidence type="ECO:0000256" key="1">
    <source>
        <dbReference type="SAM" id="MobiDB-lite"/>
    </source>
</evidence>
<accession>J3N184</accession>
<dbReference type="AlphaFoldDB" id="J3N184"/>
<evidence type="ECO:0000313" key="2">
    <source>
        <dbReference type="EnsemblPlants" id="OB10G12820.1"/>
    </source>
</evidence>
<protein>
    <submittedName>
        <fullName evidence="2">Uncharacterized protein</fullName>
    </submittedName>
</protein>
<dbReference type="EnsemblPlants" id="OB10G12820.1">
    <property type="protein sequence ID" value="OB10G12820.1"/>
    <property type="gene ID" value="OB10G12820"/>
</dbReference>
<name>J3N184_ORYBR</name>
<keyword evidence="3" id="KW-1185">Reference proteome</keyword>
<reference evidence="2" key="2">
    <citation type="submission" date="2013-04" db="UniProtKB">
        <authorList>
            <consortium name="EnsemblPlants"/>
        </authorList>
    </citation>
    <scope>IDENTIFICATION</scope>
</reference>
<evidence type="ECO:0000313" key="3">
    <source>
        <dbReference type="Proteomes" id="UP000006038"/>
    </source>
</evidence>
<sequence>MASSSTVPSNLRKQLETTEKCFSDGNIKGGKMHADMAAFLFASAPEAQCVQAAFKVHTAAASKDKLGNTNHYAVVGFKLDAAGKPEATTTGAVRNQHKALCAKLAHSKDTSAAVAVAYKLVDEALSALTDIKKTGVMAPPPASVSYRQHVARRKAAQKQQDEEFRARAARYQEEEEDVYYGARDREKAGRGGRHRRR</sequence>
<dbReference type="STRING" id="4533.J3N184"/>
<dbReference type="Proteomes" id="UP000006038">
    <property type="component" value="Chromosome 10"/>
</dbReference>